<comment type="similarity">
    <text evidence="1 14">Belongs to the PAPS reductase family. CysH subfamily.</text>
</comment>
<feature type="binding site" evidence="14">
    <location>
        <position position="199"/>
    </location>
    <ligand>
        <name>[4Fe-4S] cluster</name>
        <dbReference type="ChEBI" id="CHEBI:49883"/>
    </ligand>
</feature>
<evidence type="ECO:0000256" key="2">
    <source>
        <dbReference type="ARBA" id="ARBA00022490"/>
    </source>
</evidence>
<dbReference type="HAMAP" id="MF_00063">
    <property type="entry name" value="CysH"/>
    <property type="match status" value="1"/>
</dbReference>
<keyword evidence="17" id="KW-1185">Reference proteome</keyword>
<evidence type="ECO:0000256" key="12">
    <source>
        <dbReference type="ARBA" id="ARBA00032041"/>
    </source>
</evidence>
<dbReference type="Gene3D" id="3.40.50.620">
    <property type="entry name" value="HUPs"/>
    <property type="match status" value="1"/>
</dbReference>
<dbReference type="OrthoDB" id="9794018at2"/>
<comment type="caution">
    <text evidence="16">The sequence shown here is derived from an EMBL/GenBank/DDBJ whole genome shotgun (WGS) entry which is preliminary data.</text>
</comment>
<evidence type="ECO:0000256" key="6">
    <source>
        <dbReference type="ARBA" id="ARBA00023014"/>
    </source>
</evidence>
<feature type="active site" description="Nucleophile; cysteine thiosulfonate intermediate" evidence="14">
    <location>
        <position position="227"/>
    </location>
</feature>
<dbReference type="RefSeq" id="WP_146262201.1">
    <property type="nucleotide sequence ID" value="NZ_SELG01000032.1"/>
</dbReference>
<comment type="pathway">
    <text evidence="8 14">Sulfur metabolism; hydrogen sulfide biosynthesis; sulfite from sulfate.</text>
</comment>
<dbReference type="GO" id="GO:0043866">
    <property type="term" value="F:adenylyl-sulfate reductase (thioredoxin) activity"/>
    <property type="evidence" value="ECO:0007669"/>
    <property type="project" value="UniProtKB-EC"/>
</dbReference>
<dbReference type="GO" id="GO:0019379">
    <property type="term" value="P:sulfate assimilation, phosphoadenylyl sulfate reduction by phosphoadenylyl-sulfate reductase (thioredoxin)"/>
    <property type="evidence" value="ECO:0007669"/>
    <property type="project" value="UniProtKB-UniRule"/>
</dbReference>
<feature type="binding site" evidence="14">
    <location>
        <position position="202"/>
    </location>
    <ligand>
        <name>[4Fe-4S] cluster</name>
        <dbReference type="ChEBI" id="CHEBI:49883"/>
    </ligand>
</feature>
<dbReference type="PANTHER" id="PTHR46482">
    <property type="entry name" value="5'-ADENYLYLSULFATE REDUCTASE 3, CHLOROPLASTIC"/>
    <property type="match status" value="1"/>
</dbReference>
<evidence type="ECO:0000256" key="5">
    <source>
        <dbReference type="ARBA" id="ARBA00023004"/>
    </source>
</evidence>
<reference evidence="16 17" key="1">
    <citation type="submission" date="2019-02" db="EMBL/GenBank/DDBJ databases">
        <title>Apibacter muscae sp. nov.: a novel member of the house fly microbiota.</title>
        <authorList>
            <person name="Park R."/>
        </authorList>
    </citation>
    <scope>NUCLEOTIDE SEQUENCE [LARGE SCALE GENOMIC DNA]</scope>
    <source>
        <strain evidence="16 17">AL1</strain>
    </source>
</reference>
<dbReference type="InterPro" id="IPR011798">
    <property type="entry name" value="APS_reductase"/>
</dbReference>
<comment type="catalytic activity">
    <reaction evidence="13 14">
        <text>[thioredoxin]-disulfide + sulfite + AMP + 2 H(+) = adenosine 5'-phosphosulfate + [thioredoxin]-dithiol</text>
        <dbReference type="Rhea" id="RHEA:21976"/>
        <dbReference type="Rhea" id="RHEA-COMP:10698"/>
        <dbReference type="Rhea" id="RHEA-COMP:10700"/>
        <dbReference type="ChEBI" id="CHEBI:15378"/>
        <dbReference type="ChEBI" id="CHEBI:17359"/>
        <dbReference type="ChEBI" id="CHEBI:29950"/>
        <dbReference type="ChEBI" id="CHEBI:50058"/>
        <dbReference type="ChEBI" id="CHEBI:58243"/>
        <dbReference type="ChEBI" id="CHEBI:456215"/>
        <dbReference type="EC" id="1.8.4.10"/>
    </reaction>
</comment>
<keyword evidence="2 14" id="KW-0963">Cytoplasm</keyword>
<evidence type="ECO:0000256" key="9">
    <source>
        <dbReference type="ARBA" id="ARBA00024386"/>
    </source>
</evidence>
<dbReference type="AlphaFoldDB" id="A0A563DGX3"/>
<feature type="binding site" evidence="14">
    <location>
        <position position="117"/>
    </location>
    <ligand>
        <name>[4Fe-4S] cluster</name>
        <dbReference type="ChEBI" id="CHEBI:49883"/>
    </ligand>
</feature>
<comment type="cofactor">
    <cofactor evidence="14">
        <name>[4Fe-4S] cluster</name>
        <dbReference type="ChEBI" id="CHEBI:49883"/>
    </cofactor>
    <text evidence="14">Binds 1 [4Fe-4S] cluster per subunit.</text>
</comment>
<keyword evidence="4 14" id="KW-0560">Oxidoreductase</keyword>
<keyword evidence="6 14" id="KW-0411">Iron-sulfur</keyword>
<evidence type="ECO:0000259" key="15">
    <source>
        <dbReference type="Pfam" id="PF01507"/>
    </source>
</evidence>
<protein>
    <recommendedName>
        <fullName evidence="10 14">Adenosine 5'-phosphosulfate reductase</fullName>
        <shortName evidence="14">APS reductase</shortName>
        <ecNumber evidence="9 14">1.8.4.10</ecNumber>
    </recommendedName>
    <alternativeName>
        <fullName evidence="12 14">5'-adenylylsulfate reductase</fullName>
    </alternativeName>
    <alternativeName>
        <fullName evidence="11 14">Thioredoxin-dependent 5'-adenylylsulfate reductase</fullName>
    </alternativeName>
</protein>
<evidence type="ECO:0000256" key="4">
    <source>
        <dbReference type="ARBA" id="ARBA00023002"/>
    </source>
</evidence>
<dbReference type="Proteomes" id="UP000319499">
    <property type="component" value="Unassembled WGS sequence"/>
</dbReference>
<keyword evidence="5 14" id="KW-0408">Iron</keyword>
<dbReference type="GO" id="GO:0070814">
    <property type="term" value="P:hydrogen sulfide biosynthetic process"/>
    <property type="evidence" value="ECO:0007669"/>
    <property type="project" value="UniProtKB-UniRule"/>
</dbReference>
<evidence type="ECO:0000256" key="7">
    <source>
        <dbReference type="ARBA" id="ARBA00024298"/>
    </source>
</evidence>
<dbReference type="GO" id="GO:0004604">
    <property type="term" value="F:phosphoadenylyl-sulfate reductase (thioredoxin) activity"/>
    <property type="evidence" value="ECO:0007669"/>
    <property type="project" value="UniProtKB-UniRule"/>
</dbReference>
<sequence>MDQSIIDILNQPKSIKENLKFLNDKVEGKIVFSSSFSMEDQLITDAIFSQNLNNIEVFTLDTGRFFQETYSVWSKTLLKYKYPIKPYYPNTESIEKFVLEKGINPFYESIELRKQCCHIRKVEPLQRALKDATVWITGLRAEHSATRNNLNIIEWDEHYQLYKYNPILHWNTQEVEDYVKQNKVPYNLLYDQGFVSIGCAPCTRAIQKGEDFRAGRWWWEDASKKECGLHSS</sequence>
<keyword evidence="3 14" id="KW-0479">Metal-binding</keyword>
<dbReference type="SUPFAM" id="SSF52402">
    <property type="entry name" value="Adenine nucleotide alpha hydrolases-like"/>
    <property type="match status" value="1"/>
</dbReference>
<evidence type="ECO:0000256" key="11">
    <source>
        <dbReference type="ARBA" id="ARBA00030894"/>
    </source>
</evidence>
<dbReference type="NCBIfam" id="TIGR02055">
    <property type="entry name" value="APS_reductase"/>
    <property type="match status" value="1"/>
</dbReference>
<accession>A0A563DGX3</accession>
<name>A0A563DGX3_9FLAO</name>
<evidence type="ECO:0000256" key="13">
    <source>
        <dbReference type="ARBA" id="ARBA00048441"/>
    </source>
</evidence>
<evidence type="ECO:0000256" key="10">
    <source>
        <dbReference type="ARBA" id="ARBA00029514"/>
    </source>
</evidence>
<evidence type="ECO:0000313" key="17">
    <source>
        <dbReference type="Proteomes" id="UP000319499"/>
    </source>
</evidence>
<dbReference type="InterPro" id="IPR014729">
    <property type="entry name" value="Rossmann-like_a/b/a_fold"/>
</dbReference>
<evidence type="ECO:0000256" key="3">
    <source>
        <dbReference type="ARBA" id="ARBA00022723"/>
    </source>
</evidence>
<dbReference type="NCBIfam" id="NF002537">
    <property type="entry name" value="PRK02090.1"/>
    <property type="match status" value="1"/>
</dbReference>
<dbReference type="EMBL" id="SELH01000014">
    <property type="protein sequence ID" value="TWP29410.1"/>
    <property type="molecule type" value="Genomic_DNA"/>
</dbReference>
<dbReference type="InterPro" id="IPR004511">
    <property type="entry name" value="PAPS/APS_Rdtase"/>
</dbReference>
<dbReference type="PANTHER" id="PTHR46482:SF9">
    <property type="entry name" value="5'-ADENYLYLSULFATE REDUCTASE 1, CHLOROPLASTIC"/>
    <property type="match status" value="1"/>
</dbReference>
<evidence type="ECO:0000313" key="16">
    <source>
        <dbReference type="EMBL" id="TWP29410.1"/>
    </source>
</evidence>
<comment type="function">
    <text evidence="7 14">Catalyzes the formation of sulfite from adenosine 5'-phosphosulfate (APS) using thioredoxin as an electron donor.</text>
</comment>
<evidence type="ECO:0000256" key="1">
    <source>
        <dbReference type="ARBA" id="ARBA00009732"/>
    </source>
</evidence>
<dbReference type="GO" id="GO:0051539">
    <property type="term" value="F:4 iron, 4 sulfur cluster binding"/>
    <property type="evidence" value="ECO:0007669"/>
    <property type="project" value="UniProtKB-UniRule"/>
</dbReference>
<dbReference type="InterPro" id="IPR002500">
    <property type="entry name" value="PAPS_reduct_dom"/>
</dbReference>
<gene>
    <name evidence="14" type="primary">cysH</name>
    <name evidence="16" type="ORF">ETU09_02905</name>
</gene>
<dbReference type="PIRSF" id="PIRSF000857">
    <property type="entry name" value="PAPS_reductase"/>
    <property type="match status" value="1"/>
</dbReference>
<dbReference type="Pfam" id="PF01507">
    <property type="entry name" value="PAPS_reduct"/>
    <property type="match status" value="1"/>
</dbReference>
<feature type="binding site" evidence="14">
    <location>
        <position position="116"/>
    </location>
    <ligand>
        <name>[4Fe-4S] cluster</name>
        <dbReference type="ChEBI" id="CHEBI:49883"/>
    </ligand>
</feature>
<proteinExistence type="inferred from homology"/>
<dbReference type="NCBIfam" id="TIGR00434">
    <property type="entry name" value="cysH"/>
    <property type="match status" value="1"/>
</dbReference>
<dbReference type="CDD" id="cd23945">
    <property type="entry name" value="PAPS_reductase"/>
    <property type="match status" value="1"/>
</dbReference>
<comment type="subcellular location">
    <subcellularLocation>
        <location evidence="14">Cytoplasm</location>
    </subcellularLocation>
</comment>
<dbReference type="EC" id="1.8.4.10" evidence="9 14"/>
<dbReference type="GO" id="GO:0046872">
    <property type="term" value="F:metal ion binding"/>
    <property type="evidence" value="ECO:0007669"/>
    <property type="project" value="UniProtKB-KW"/>
</dbReference>
<feature type="domain" description="Phosphoadenosine phosphosulphate reductase" evidence="15">
    <location>
        <begin position="30"/>
        <end position="205"/>
    </location>
</feature>
<dbReference type="GO" id="GO:0019344">
    <property type="term" value="P:cysteine biosynthetic process"/>
    <property type="evidence" value="ECO:0007669"/>
    <property type="project" value="InterPro"/>
</dbReference>
<evidence type="ECO:0000256" key="14">
    <source>
        <dbReference type="HAMAP-Rule" id="MF_00063"/>
    </source>
</evidence>
<organism evidence="16 17">
    <name type="scientific">Apibacter muscae</name>
    <dbReference type="NCBI Taxonomy" id="2509004"/>
    <lineage>
        <taxon>Bacteria</taxon>
        <taxon>Pseudomonadati</taxon>
        <taxon>Bacteroidota</taxon>
        <taxon>Flavobacteriia</taxon>
        <taxon>Flavobacteriales</taxon>
        <taxon>Weeksellaceae</taxon>
        <taxon>Apibacter</taxon>
    </lineage>
</organism>
<dbReference type="GO" id="GO:0005737">
    <property type="term" value="C:cytoplasm"/>
    <property type="evidence" value="ECO:0007669"/>
    <property type="project" value="UniProtKB-SubCell"/>
</dbReference>
<evidence type="ECO:0000256" key="8">
    <source>
        <dbReference type="ARBA" id="ARBA00024327"/>
    </source>
</evidence>